<name>A0ABZ1E0I0_9RHOB</name>
<keyword evidence="1" id="KW-0732">Signal</keyword>
<keyword evidence="3" id="KW-1185">Reference proteome</keyword>
<evidence type="ECO:0000256" key="1">
    <source>
        <dbReference type="SAM" id="SignalP"/>
    </source>
</evidence>
<evidence type="ECO:0000313" key="3">
    <source>
        <dbReference type="Proteomes" id="UP001623290"/>
    </source>
</evidence>
<organism evidence="2 3">
    <name type="scientific">Thioclava litoralis</name>
    <dbReference type="NCBI Taxonomy" id="3076557"/>
    <lineage>
        <taxon>Bacteria</taxon>
        <taxon>Pseudomonadati</taxon>
        <taxon>Pseudomonadota</taxon>
        <taxon>Alphaproteobacteria</taxon>
        <taxon>Rhodobacterales</taxon>
        <taxon>Paracoccaceae</taxon>
        <taxon>Thioclava</taxon>
    </lineage>
</organism>
<reference evidence="2 3" key="1">
    <citation type="submission" date="2023-09" db="EMBL/GenBank/DDBJ databases">
        <title>Thioclava shenzhenensis sp. nov., a multidrug resistant bacteria-antagonizing species isolated from coastal seawater.</title>
        <authorList>
            <person name="Long M."/>
        </authorList>
    </citation>
    <scope>NUCLEOTIDE SEQUENCE [LARGE SCALE GENOMIC DNA]</scope>
    <source>
        <strain evidence="2 3">FTW29</strain>
    </source>
</reference>
<feature type="signal peptide" evidence="1">
    <location>
        <begin position="1"/>
        <end position="23"/>
    </location>
</feature>
<dbReference type="Proteomes" id="UP001623290">
    <property type="component" value="Chromosome"/>
</dbReference>
<proteinExistence type="predicted"/>
<protein>
    <submittedName>
        <fullName evidence="2">Uncharacterized protein</fullName>
    </submittedName>
</protein>
<evidence type="ECO:0000313" key="2">
    <source>
        <dbReference type="EMBL" id="WRY34562.1"/>
    </source>
</evidence>
<gene>
    <name evidence="2" type="ORF">RPE78_04520</name>
</gene>
<dbReference type="EMBL" id="CP135443">
    <property type="protein sequence ID" value="WRY34562.1"/>
    <property type="molecule type" value="Genomic_DNA"/>
</dbReference>
<sequence length="180" mass="19016">MKLTKFAAAAILGLTASATVAAAAPLNYPMLARNGVDVTQYSDAEARQINTALRDGDVSTARYYINHEDRAVEHTADVNPGTAQLAAQLGLNPGNYTTAELEKVSTSLRNDNMEAVAFVVKHEDRAVPGAKGVVTPGKAQIAAQLGVNPADYTDAQLDKMLMDHVGSGNDGMITAKYINK</sequence>
<feature type="chain" id="PRO_5045269901" evidence="1">
    <location>
        <begin position="24"/>
        <end position="180"/>
    </location>
</feature>
<dbReference type="RefSeq" id="WP_406721340.1">
    <property type="nucleotide sequence ID" value="NZ_CP135443.1"/>
</dbReference>
<accession>A0ABZ1E0I0</accession>